<feature type="compositionally biased region" description="Basic and acidic residues" evidence="1">
    <location>
        <begin position="77"/>
        <end position="86"/>
    </location>
</feature>
<dbReference type="EMBL" id="CAJHNH020006890">
    <property type="protein sequence ID" value="CAG5134167.1"/>
    <property type="molecule type" value="Genomic_DNA"/>
</dbReference>
<protein>
    <recommendedName>
        <fullName evidence="3">Temptin Cys/Cys disulfide domain-containing protein</fullName>
    </recommendedName>
</protein>
<gene>
    <name evidence="4" type="ORF">CUNI_LOCUS19725</name>
</gene>
<feature type="compositionally biased region" description="Polar residues" evidence="1">
    <location>
        <begin position="96"/>
        <end position="109"/>
    </location>
</feature>
<dbReference type="Pfam" id="PF24784">
    <property type="entry name" value="Temptin_C"/>
    <property type="match status" value="1"/>
</dbReference>
<dbReference type="PANTHER" id="PTHR34737">
    <property type="entry name" value="EF-HAND DOMAIN-CONTAINING PROTEIN"/>
    <property type="match status" value="1"/>
</dbReference>
<feature type="signal peptide" evidence="2">
    <location>
        <begin position="1"/>
        <end position="16"/>
    </location>
</feature>
<dbReference type="OrthoDB" id="129121at2759"/>
<reference evidence="4" key="1">
    <citation type="submission" date="2021-04" db="EMBL/GenBank/DDBJ databases">
        <authorList>
            <consortium name="Molecular Ecology Group"/>
        </authorList>
    </citation>
    <scope>NUCLEOTIDE SEQUENCE</scope>
</reference>
<keyword evidence="2" id="KW-0732">Signal</keyword>
<evidence type="ECO:0000256" key="1">
    <source>
        <dbReference type="SAM" id="MobiDB-lite"/>
    </source>
</evidence>
<proteinExistence type="predicted"/>
<evidence type="ECO:0000313" key="4">
    <source>
        <dbReference type="EMBL" id="CAG5134167.1"/>
    </source>
</evidence>
<dbReference type="AlphaFoldDB" id="A0A8S3ZWW1"/>
<feature type="chain" id="PRO_5035931797" description="Temptin Cys/Cys disulfide domain-containing protein" evidence="2">
    <location>
        <begin position="17"/>
        <end position="133"/>
    </location>
</feature>
<dbReference type="InterPro" id="IPR055313">
    <property type="entry name" value="Temptin-like"/>
</dbReference>
<evidence type="ECO:0000259" key="3">
    <source>
        <dbReference type="Pfam" id="PF24784"/>
    </source>
</evidence>
<dbReference type="PANTHER" id="PTHR34737:SF2">
    <property type="entry name" value="EF-HAND DOMAIN-CONTAINING PROTEIN"/>
    <property type="match status" value="1"/>
</dbReference>
<sequence>MKTTLCLMLTLTTVAAFGSFQSLIPNGAKVPDPCSTTGGLWSGVGHLVPGGGGLRNPFGSDFQLAGHAWNEILCKKDSDGDGKTNGEELGDPECGWSTTNGASLETPTGQPGICEPIGSPTCASQNFACPTVV</sequence>
<feature type="region of interest" description="Disordered" evidence="1">
    <location>
        <begin position="77"/>
        <end position="110"/>
    </location>
</feature>
<evidence type="ECO:0000313" key="5">
    <source>
        <dbReference type="Proteomes" id="UP000678393"/>
    </source>
</evidence>
<organism evidence="4 5">
    <name type="scientific">Candidula unifasciata</name>
    <dbReference type="NCBI Taxonomy" id="100452"/>
    <lineage>
        <taxon>Eukaryota</taxon>
        <taxon>Metazoa</taxon>
        <taxon>Spiralia</taxon>
        <taxon>Lophotrochozoa</taxon>
        <taxon>Mollusca</taxon>
        <taxon>Gastropoda</taxon>
        <taxon>Heterobranchia</taxon>
        <taxon>Euthyneura</taxon>
        <taxon>Panpulmonata</taxon>
        <taxon>Eupulmonata</taxon>
        <taxon>Stylommatophora</taxon>
        <taxon>Helicina</taxon>
        <taxon>Helicoidea</taxon>
        <taxon>Geomitridae</taxon>
        <taxon>Candidula</taxon>
    </lineage>
</organism>
<dbReference type="InterPro" id="IPR057626">
    <property type="entry name" value="S-S_Temptin"/>
</dbReference>
<feature type="domain" description="Temptin Cys/Cys disulfide" evidence="3">
    <location>
        <begin position="15"/>
        <end position="112"/>
    </location>
</feature>
<comment type="caution">
    <text evidence="4">The sequence shown here is derived from an EMBL/GenBank/DDBJ whole genome shotgun (WGS) entry which is preliminary data.</text>
</comment>
<accession>A0A8S3ZWW1</accession>
<name>A0A8S3ZWW1_9EUPU</name>
<keyword evidence="5" id="KW-1185">Reference proteome</keyword>
<dbReference type="Proteomes" id="UP000678393">
    <property type="component" value="Unassembled WGS sequence"/>
</dbReference>
<evidence type="ECO:0000256" key="2">
    <source>
        <dbReference type="SAM" id="SignalP"/>
    </source>
</evidence>